<evidence type="ECO:0000256" key="2">
    <source>
        <dbReference type="ARBA" id="ARBA00022679"/>
    </source>
</evidence>
<dbReference type="Gene3D" id="3.40.50.150">
    <property type="entry name" value="Vaccinia Virus protein VP39"/>
    <property type="match status" value="1"/>
</dbReference>
<dbReference type="Pfam" id="PF08241">
    <property type="entry name" value="Methyltransf_11"/>
    <property type="match status" value="1"/>
</dbReference>
<accession>A0ABX1RTH8</accession>
<dbReference type="PANTHER" id="PTHR43464">
    <property type="entry name" value="METHYLTRANSFERASE"/>
    <property type="match status" value="1"/>
</dbReference>
<keyword evidence="1 5" id="KW-0489">Methyltransferase</keyword>
<sequence length="247" mass="28548">MEKNEYKNMYHQENNFWWYKTLHSLIIDVVKKKKDMNLSIFDAGCGTGRLMELLDDFGTVSGIDYSEEAVAFSEKRGLKRITKCDLNNWIPTESYDIITSIDVLYHSAITDDYAVLQKFYGALSNGGTLILNLAAFNILKRDHDIIVHTKRRYRKKAFVKKLETIGFCIEKATYRMPLLFLIIVVQKLVYEVFPSKNIQSDVQEPPKWMNTMFWLLGKIENSFILKIGGIPFGSSLFIVAKKCNNES</sequence>
<keyword evidence="3" id="KW-0949">S-adenosyl-L-methionine</keyword>
<gene>
    <name evidence="5" type="ORF">HHX25_03045</name>
</gene>
<dbReference type="RefSeq" id="WP_169669989.1">
    <property type="nucleotide sequence ID" value="NZ_JABBHF010000002.1"/>
</dbReference>
<dbReference type="PANTHER" id="PTHR43464:SF19">
    <property type="entry name" value="UBIQUINONE BIOSYNTHESIS O-METHYLTRANSFERASE, MITOCHONDRIAL"/>
    <property type="match status" value="1"/>
</dbReference>
<organism evidence="5 6">
    <name type="scientific">Flavivirga algicola</name>
    <dbReference type="NCBI Taxonomy" id="2729136"/>
    <lineage>
        <taxon>Bacteria</taxon>
        <taxon>Pseudomonadati</taxon>
        <taxon>Bacteroidota</taxon>
        <taxon>Flavobacteriia</taxon>
        <taxon>Flavobacteriales</taxon>
        <taxon>Flavobacteriaceae</taxon>
        <taxon>Flavivirga</taxon>
    </lineage>
</organism>
<keyword evidence="6" id="KW-1185">Reference proteome</keyword>
<evidence type="ECO:0000313" key="6">
    <source>
        <dbReference type="Proteomes" id="UP000746690"/>
    </source>
</evidence>
<dbReference type="InterPro" id="IPR029063">
    <property type="entry name" value="SAM-dependent_MTases_sf"/>
</dbReference>
<dbReference type="CDD" id="cd02440">
    <property type="entry name" value="AdoMet_MTases"/>
    <property type="match status" value="1"/>
</dbReference>
<dbReference type="InterPro" id="IPR013216">
    <property type="entry name" value="Methyltransf_11"/>
</dbReference>
<evidence type="ECO:0000256" key="1">
    <source>
        <dbReference type="ARBA" id="ARBA00022603"/>
    </source>
</evidence>
<feature type="domain" description="Methyltransferase type 11" evidence="4">
    <location>
        <begin position="42"/>
        <end position="131"/>
    </location>
</feature>
<dbReference type="GO" id="GO:0032259">
    <property type="term" value="P:methylation"/>
    <property type="evidence" value="ECO:0007669"/>
    <property type="project" value="UniProtKB-KW"/>
</dbReference>
<evidence type="ECO:0000256" key="3">
    <source>
        <dbReference type="ARBA" id="ARBA00022691"/>
    </source>
</evidence>
<proteinExistence type="predicted"/>
<dbReference type="Proteomes" id="UP000746690">
    <property type="component" value="Unassembled WGS sequence"/>
</dbReference>
<evidence type="ECO:0000259" key="4">
    <source>
        <dbReference type="Pfam" id="PF08241"/>
    </source>
</evidence>
<keyword evidence="2" id="KW-0808">Transferase</keyword>
<evidence type="ECO:0000313" key="5">
    <source>
        <dbReference type="EMBL" id="NMH86466.1"/>
    </source>
</evidence>
<dbReference type="SUPFAM" id="SSF53335">
    <property type="entry name" value="S-adenosyl-L-methionine-dependent methyltransferases"/>
    <property type="match status" value="1"/>
</dbReference>
<dbReference type="EMBL" id="JABBHF010000002">
    <property type="protein sequence ID" value="NMH86466.1"/>
    <property type="molecule type" value="Genomic_DNA"/>
</dbReference>
<protein>
    <submittedName>
        <fullName evidence="5">Class I SAM-dependent methyltransferase</fullName>
    </submittedName>
</protein>
<dbReference type="GO" id="GO:0008168">
    <property type="term" value="F:methyltransferase activity"/>
    <property type="evidence" value="ECO:0007669"/>
    <property type="project" value="UniProtKB-KW"/>
</dbReference>
<name>A0ABX1RTH8_9FLAO</name>
<comment type="caution">
    <text evidence="5">The sequence shown here is derived from an EMBL/GenBank/DDBJ whole genome shotgun (WGS) entry which is preliminary data.</text>
</comment>
<reference evidence="5 6" key="1">
    <citation type="submission" date="2020-04" db="EMBL/GenBank/DDBJ databases">
        <title>A Flavivirga sp. nov.</title>
        <authorList>
            <person name="Sun X."/>
        </authorList>
    </citation>
    <scope>NUCLEOTIDE SEQUENCE [LARGE SCALE GENOMIC DNA]</scope>
    <source>
        <strain evidence="5 6">Y03</strain>
    </source>
</reference>